<protein>
    <recommendedName>
        <fullName evidence="4">DoxX family protein</fullName>
    </recommendedName>
</protein>
<evidence type="ECO:0008006" key="4">
    <source>
        <dbReference type="Google" id="ProtNLM"/>
    </source>
</evidence>
<proteinExistence type="predicted"/>
<evidence type="ECO:0000256" key="1">
    <source>
        <dbReference type="SAM" id="Phobius"/>
    </source>
</evidence>
<name>A0A1G2C6I9_9BACT</name>
<reference evidence="2 3" key="1">
    <citation type="journal article" date="2016" name="Nat. Commun.">
        <title>Thousands of microbial genomes shed light on interconnected biogeochemical processes in an aquifer system.</title>
        <authorList>
            <person name="Anantharaman K."/>
            <person name="Brown C.T."/>
            <person name="Hug L.A."/>
            <person name="Sharon I."/>
            <person name="Castelle C.J."/>
            <person name="Probst A.J."/>
            <person name="Thomas B.C."/>
            <person name="Singh A."/>
            <person name="Wilkins M.J."/>
            <person name="Karaoz U."/>
            <person name="Brodie E.L."/>
            <person name="Williams K.H."/>
            <person name="Hubbard S.S."/>
            <person name="Banfield J.F."/>
        </authorList>
    </citation>
    <scope>NUCLEOTIDE SEQUENCE [LARGE SCALE GENOMIC DNA]</scope>
</reference>
<accession>A0A1G2C6I9</accession>
<comment type="caution">
    <text evidence="2">The sequence shown here is derived from an EMBL/GenBank/DDBJ whole genome shotgun (WGS) entry which is preliminary data.</text>
</comment>
<keyword evidence="1" id="KW-0472">Membrane</keyword>
<dbReference type="Proteomes" id="UP000176648">
    <property type="component" value="Unassembled WGS sequence"/>
</dbReference>
<feature type="transmembrane region" description="Helical" evidence="1">
    <location>
        <begin position="57"/>
        <end position="77"/>
    </location>
</feature>
<dbReference type="EMBL" id="MHKU01000013">
    <property type="protein sequence ID" value="OGY97024.1"/>
    <property type="molecule type" value="Genomic_DNA"/>
</dbReference>
<dbReference type="STRING" id="1798644.A2122_00170"/>
<evidence type="ECO:0000313" key="3">
    <source>
        <dbReference type="Proteomes" id="UP000176648"/>
    </source>
</evidence>
<feature type="transmembrane region" description="Helical" evidence="1">
    <location>
        <begin position="107"/>
        <end position="126"/>
    </location>
</feature>
<evidence type="ECO:0000313" key="2">
    <source>
        <dbReference type="EMBL" id="OGY97024.1"/>
    </source>
</evidence>
<organism evidence="2 3">
    <name type="scientific">Candidatus Liptonbacteria bacterium GWB1_49_6</name>
    <dbReference type="NCBI Taxonomy" id="1798644"/>
    <lineage>
        <taxon>Bacteria</taxon>
        <taxon>Candidatus Liptoniibacteriota</taxon>
    </lineage>
</organism>
<gene>
    <name evidence="2" type="ORF">A2122_00170</name>
</gene>
<sequence>MNFFFKISPEWTLRIGFAAMYFYSGVSIFSAPQNWAWAVPSWFSGAVTSLGFDTETYLKLQAIGEVVFALAFLAWFLRPAVLEIITVFAAVEMAGILLLGGTGINSITFRDLGILGGLIALVIIFGQTRKTEDLVGKDLIK</sequence>
<dbReference type="AlphaFoldDB" id="A0A1G2C6I9"/>
<feature type="transmembrane region" description="Helical" evidence="1">
    <location>
        <begin position="12"/>
        <end position="37"/>
    </location>
</feature>
<keyword evidence="1" id="KW-1133">Transmembrane helix</keyword>
<keyword evidence="1" id="KW-0812">Transmembrane</keyword>
<feature type="transmembrane region" description="Helical" evidence="1">
    <location>
        <begin position="84"/>
        <end position="101"/>
    </location>
</feature>